<feature type="domain" description="THAP-type" evidence="14">
    <location>
        <begin position="1"/>
        <end position="80"/>
    </location>
</feature>
<dbReference type="Proteomes" id="UP000838756">
    <property type="component" value="Unassembled WGS sequence"/>
</dbReference>
<evidence type="ECO:0000256" key="2">
    <source>
        <dbReference type="ARBA" id="ARBA00006177"/>
    </source>
</evidence>
<dbReference type="GO" id="GO:0043565">
    <property type="term" value="F:sequence-specific DNA binding"/>
    <property type="evidence" value="ECO:0007669"/>
    <property type="project" value="InterPro"/>
</dbReference>
<keyword evidence="16" id="KW-1185">Reference proteome</keyword>
<evidence type="ECO:0000256" key="7">
    <source>
        <dbReference type="ARBA" id="ARBA00023054"/>
    </source>
</evidence>
<organism evidence="15 16">
    <name type="scientific">Pararge aegeria aegeria</name>
    <dbReference type="NCBI Taxonomy" id="348720"/>
    <lineage>
        <taxon>Eukaryota</taxon>
        <taxon>Metazoa</taxon>
        <taxon>Ecdysozoa</taxon>
        <taxon>Arthropoda</taxon>
        <taxon>Hexapoda</taxon>
        <taxon>Insecta</taxon>
        <taxon>Pterygota</taxon>
        <taxon>Neoptera</taxon>
        <taxon>Endopterygota</taxon>
        <taxon>Lepidoptera</taxon>
        <taxon>Glossata</taxon>
        <taxon>Ditrysia</taxon>
        <taxon>Papilionoidea</taxon>
        <taxon>Nymphalidae</taxon>
        <taxon>Satyrinae</taxon>
        <taxon>Satyrini</taxon>
        <taxon>Parargina</taxon>
        <taxon>Pararge</taxon>
    </lineage>
</organism>
<evidence type="ECO:0000256" key="13">
    <source>
        <dbReference type="SAM" id="Coils"/>
    </source>
</evidence>
<keyword evidence="5" id="KW-0862">Zinc</keyword>
<dbReference type="GO" id="GO:0005654">
    <property type="term" value="C:nucleoplasm"/>
    <property type="evidence" value="ECO:0007669"/>
    <property type="project" value="UniProtKB-SubCell"/>
</dbReference>
<name>A0A8S4RBZ0_9NEOP</name>
<evidence type="ECO:0000256" key="4">
    <source>
        <dbReference type="ARBA" id="ARBA00022771"/>
    </source>
</evidence>
<dbReference type="PANTHER" id="PTHR46600">
    <property type="entry name" value="THAP DOMAIN-CONTAINING"/>
    <property type="match status" value="1"/>
</dbReference>
<dbReference type="InterPro" id="IPR026516">
    <property type="entry name" value="THAP1/10"/>
</dbReference>
<evidence type="ECO:0000256" key="3">
    <source>
        <dbReference type="ARBA" id="ARBA00022723"/>
    </source>
</evidence>
<dbReference type="OrthoDB" id="7312725at2759"/>
<keyword evidence="10" id="KW-0539">Nucleus</keyword>
<evidence type="ECO:0000256" key="10">
    <source>
        <dbReference type="ARBA" id="ARBA00023242"/>
    </source>
</evidence>
<dbReference type="PROSITE" id="PS50950">
    <property type="entry name" value="ZF_THAP"/>
    <property type="match status" value="1"/>
</dbReference>
<dbReference type="SMART" id="SM00980">
    <property type="entry name" value="THAP"/>
    <property type="match status" value="1"/>
</dbReference>
<keyword evidence="11" id="KW-0131">Cell cycle</keyword>
<gene>
    <name evidence="15" type="primary">jg9736</name>
    <name evidence="15" type="ORF">PAEG_LOCUS12172</name>
</gene>
<dbReference type="AlphaFoldDB" id="A0A8S4RBZ0"/>
<dbReference type="SUPFAM" id="SSF57716">
    <property type="entry name" value="Glucocorticoid receptor-like (DNA-binding domain)"/>
    <property type="match status" value="1"/>
</dbReference>
<dbReference type="PANTHER" id="PTHR46600:SF1">
    <property type="entry name" value="THAP DOMAIN-CONTAINING PROTEIN 1"/>
    <property type="match status" value="1"/>
</dbReference>
<dbReference type="GO" id="GO:0008270">
    <property type="term" value="F:zinc ion binding"/>
    <property type="evidence" value="ECO:0007669"/>
    <property type="project" value="UniProtKB-KW"/>
</dbReference>
<evidence type="ECO:0000256" key="11">
    <source>
        <dbReference type="ARBA" id="ARBA00023306"/>
    </source>
</evidence>
<comment type="similarity">
    <text evidence="2">Belongs to the THAP1 family.</text>
</comment>
<dbReference type="SMART" id="SM00692">
    <property type="entry name" value="DM3"/>
    <property type="match status" value="1"/>
</dbReference>
<comment type="subcellular location">
    <subcellularLocation>
        <location evidence="1">Nucleus</location>
        <location evidence="1">Nucleoplasm</location>
    </subcellularLocation>
</comment>
<dbReference type="InterPro" id="IPR038441">
    <property type="entry name" value="THAP_Znf_sf"/>
</dbReference>
<proteinExistence type="inferred from homology"/>
<keyword evidence="7 13" id="KW-0175">Coiled coil</keyword>
<evidence type="ECO:0000259" key="14">
    <source>
        <dbReference type="PROSITE" id="PS50950"/>
    </source>
</evidence>
<evidence type="ECO:0000256" key="6">
    <source>
        <dbReference type="ARBA" id="ARBA00023015"/>
    </source>
</evidence>
<accession>A0A8S4RBZ0</accession>
<evidence type="ECO:0000256" key="9">
    <source>
        <dbReference type="ARBA" id="ARBA00023163"/>
    </source>
</evidence>
<keyword evidence="6" id="KW-0805">Transcription regulation</keyword>
<dbReference type="Pfam" id="PF05485">
    <property type="entry name" value="THAP"/>
    <property type="match status" value="1"/>
</dbReference>
<comment type="caution">
    <text evidence="15">The sequence shown here is derived from an EMBL/GenBank/DDBJ whole genome shotgun (WGS) entry which is preliminary data.</text>
</comment>
<dbReference type="InterPro" id="IPR006612">
    <property type="entry name" value="THAP_Znf"/>
</dbReference>
<dbReference type="EMBL" id="CAKXAJ010025048">
    <property type="protein sequence ID" value="CAH2234330.1"/>
    <property type="molecule type" value="Genomic_DNA"/>
</dbReference>
<sequence>MSHTHCAIQGCKISIFNKPIGVYLHSCPVTHEMRNKWLHALRHKCAVLDWTKSRICSKHFENKYFDAQRKLKENAIPTMFPNATKSQKYDYPCKDKVDIGLNKLTQAELVNDIKNNLLRLKEPSNFDKMVSDDLKCRSDAPVEVQQWLLIKKQNHLNTRLVELLGQNKRHVEILQKNMEDSRTSKKTLSQNIDTYKYIVKCLQEKLVNLEEQIEILTAVESR</sequence>
<keyword evidence="9" id="KW-0804">Transcription</keyword>
<keyword evidence="8 12" id="KW-0238">DNA-binding</keyword>
<evidence type="ECO:0000256" key="8">
    <source>
        <dbReference type="ARBA" id="ARBA00023125"/>
    </source>
</evidence>
<dbReference type="Gene3D" id="6.20.210.20">
    <property type="entry name" value="THAP domain"/>
    <property type="match status" value="1"/>
</dbReference>
<evidence type="ECO:0000256" key="12">
    <source>
        <dbReference type="PROSITE-ProRule" id="PRU00309"/>
    </source>
</evidence>
<evidence type="ECO:0000256" key="1">
    <source>
        <dbReference type="ARBA" id="ARBA00004642"/>
    </source>
</evidence>
<evidence type="ECO:0000313" key="16">
    <source>
        <dbReference type="Proteomes" id="UP000838756"/>
    </source>
</evidence>
<keyword evidence="4 12" id="KW-0863">Zinc-finger</keyword>
<reference evidence="15" key="1">
    <citation type="submission" date="2022-03" db="EMBL/GenBank/DDBJ databases">
        <authorList>
            <person name="Lindestad O."/>
        </authorList>
    </citation>
    <scope>NUCLEOTIDE SEQUENCE</scope>
</reference>
<feature type="coiled-coil region" evidence="13">
    <location>
        <begin position="171"/>
        <end position="219"/>
    </location>
</feature>
<protein>
    <submittedName>
        <fullName evidence="15">Jg9736 protein</fullName>
    </submittedName>
</protein>
<keyword evidence="3" id="KW-0479">Metal-binding</keyword>
<evidence type="ECO:0000256" key="5">
    <source>
        <dbReference type="ARBA" id="ARBA00022833"/>
    </source>
</evidence>
<evidence type="ECO:0000313" key="15">
    <source>
        <dbReference type="EMBL" id="CAH2234330.1"/>
    </source>
</evidence>